<name>A0A6G6CWY0_9BURK</name>
<dbReference type="EMBL" id="MN734804">
    <property type="protein sequence ID" value="QIE07378.1"/>
    <property type="molecule type" value="Genomic_DNA"/>
</dbReference>
<organism evidence="1">
    <name type="scientific">Burkholderia sp. B8(2020)</name>
    <dbReference type="NCBI Taxonomy" id="2713619"/>
    <lineage>
        <taxon>Bacteria</taxon>
        <taxon>Pseudomonadati</taxon>
        <taxon>Pseudomonadota</taxon>
        <taxon>Betaproteobacteria</taxon>
        <taxon>Burkholderiales</taxon>
        <taxon>Burkholderiaceae</taxon>
        <taxon>Burkholderia</taxon>
    </lineage>
</organism>
<proteinExistence type="predicted"/>
<dbReference type="AlphaFoldDB" id="A0A6G6CWY0"/>
<protein>
    <submittedName>
        <fullName evidence="1">Uncharacterized protein</fullName>
    </submittedName>
</protein>
<sequence>MKVGSIVRSSHIAVPRDARGIVLRILGDMAMVTWFEGEPGQSKPLNTEPFFLVDLIETGEVVRPAGAPLH</sequence>
<accession>A0A6G6CWY0</accession>
<evidence type="ECO:0000313" key="1">
    <source>
        <dbReference type="EMBL" id="QIE07378.1"/>
    </source>
</evidence>
<reference evidence="1" key="1">
    <citation type="journal article" date="2020" name="Angew. Chem. Int. Ed. Engl.">
        <title>Mining Symbionts of Spider-Transmitted Fungus Illuminates Uncharted Biosynthetic Pathways to Cytotoxic Benzolactones.</title>
        <authorList>
            <person name="Niehs S.P."/>
            <person name="Dose B."/>
            <person name="Richter S."/>
            <person name="Pidot S.J."/>
            <person name="Dahse H.-M."/>
            <person name="Stinear T.P."/>
            <person name="Hertweck C."/>
        </authorList>
    </citation>
    <scope>NUCLEOTIDE SEQUENCE</scope>
    <source>
        <strain evidence="1">B8</strain>
    </source>
</reference>